<keyword evidence="4" id="KW-0812">Transmembrane</keyword>
<protein>
    <submittedName>
        <fullName evidence="10">Uncharacterized protein</fullName>
    </submittedName>
</protein>
<keyword evidence="5" id="KW-0552">Olfaction</keyword>
<evidence type="ECO:0000313" key="10">
    <source>
        <dbReference type="EMBL" id="KAF2888690.1"/>
    </source>
</evidence>
<keyword evidence="8" id="KW-0675">Receptor</keyword>
<evidence type="ECO:0000256" key="8">
    <source>
        <dbReference type="ARBA" id="ARBA00023170"/>
    </source>
</evidence>
<gene>
    <name evidence="10" type="ORF">ILUMI_17483</name>
</gene>
<evidence type="ECO:0000256" key="3">
    <source>
        <dbReference type="ARBA" id="ARBA00022606"/>
    </source>
</evidence>
<evidence type="ECO:0000256" key="9">
    <source>
        <dbReference type="ARBA" id="ARBA00023224"/>
    </source>
</evidence>
<keyword evidence="11" id="KW-1185">Reference proteome</keyword>
<organism evidence="10 11">
    <name type="scientific">Ignelater luminosus</name>
    <name type="common">Cucubano</name>
    <name type="synonym">Pyrophorus luminosus</name>
    <dbReference type="NCBI Taxonomy" id="2038154"/>
    <lineage>
        <taxon>Eukaryota</taxon>
        <taxon>Metazoa</taxon>
        <taxon>Ecdysozoa</taxon>
        <taxon>Arthropoda</taxon>
        <taxon>Hexapoda</taxon>
        <taxon>Insecta</taxon>
        <taxon>Pterygota</taxon>
        <taxon>Neoptera</taxon>
        <taxon>Endopterygota</taxon>
        <taxon>Coleoptera</taxon>
        <taxon>Polyphaga</taxon>
        <taxon>Elateriformia</taxon>
        <taxon>Elateroidea</taxon>
        <taxon>Elateridae</taxon>
        <taxon>Agrypninae</taxon>
        <taxon>Pyrophorini</taxon>
        <taxon>Ignelater</taxon>
    </lineage>
</organism>
<evidence type="ECO:0000256" key="1">
    <source>
        <dbReference type="ARBA" id="ARBA00004651"/>
    </source>
</evidence>
<dbReference type="OrthoDB" id="7540137at2759"/>
<dbReference type="AlphaFoldDB" id="A0A8K0G1U4"/>
<sequence length="86" mass="9785">YSFQFQVMNTIKFCFLTTQLAFYCIPASYIADEALTVSNAIYFSKWYLNNFPSLKAPLLLMIQNSQNEIIIKAGGLITFNAETVVK</sequence>
<dbReference type="InterPro" id="IPR004117">
    <property type="entry name" value="7tm6_olfct_rcpt"/>
</dbReference>
<evidence type="ECO:0000256" key="7">
    <source>
        <dbReference type="ARBA" id="ARBA00023136"/>
    </source>
</evidence>
<comment type="subcellular location">
    <subcellularLocation>
        <location evidence="1">Cell membrane</location>
        <topology evidence="1">Multi-pass membrane protein</topology>
    </subcellularLocation>
</comment>
<dbReference type="Proteomes" id="UP000801492">
    <property type="component" value="Unassembled WGS sequence"/>
</dbReference>
<dbReference type="GO" id="GO:0005886">
    <property type="term" value="C:plasma membrane"/>
    <property type="evidence" value="ECO:0007669"/>
    <property type="project" value="UniProtKB-SubCell"/>
</dbReference>
<dbReference type="PANTHER" id="PTHR21137:SF35">
    <property type="entry name" value="ODORANT RECEPTOR 19A-RELATED"/>
    <property type="match status" value="1"/>
</dbReference>
<evidence type="ECO:0000256" key="2">
    <source>
        <dbReference type="ARBA" id="ARBA00022475"/>
    </source>
</evidence>
<keyword evidence="7" id="KW-0472">Membrane</keyword>
<dbReference type="EMBL" id="VTPC01074799">
    <property type="protein sequence ID" value="KAF2888690.1"/>
    <property type="molecule type" value="Genomic_DNA"/>
</dbReference>
<dbReference type="Pfam" id="PF02949">
    <property type="entry name" value="7tm_6"/>
    <property type="match status" value="1"/>
</dbReference>
<dbReference type="PANTHER" id="PTHR21137">
    <property type="entry name" value="ODORANT RECEPTOR"/>
    <property type="match status" value="1"/>
</dbReference>
<name>A0A8K0G1U4_IGNLU</name>
<evidence type="ECO:0000256" key="4">
    <source>
        <dbReference type="ARBA" id="ARBA00022692"/>
    </source>
</evidence>
<dbReference type="GO" id="GO:0004984">
    <property type="term" value="F:olfactory receptor activity"/>
    <property type="evidence" value="ECO:0007669"/>
    <property type="project" value="InterPro"/>
</dbReference>
<feature type="non-terminal residue" evidence="10">
    <location>
        <position position="86"/>
    </location>
</feature>
<keyword evidence="6" id="KW-1133">Transmembrane helix</keyword>
<evidence type="ECO:0000313" key="11">
    <source>
        <dbReference type="Proteomes" id="UP000801492"/>
    </source>
</evidence>
<feature type="non-terminal residue" evidence="10">
    <location>
        <position position="1"/>
    </location>
</feature>
<keyword evidence="9" id="KW-0807">Transducer</keyword>
<dbReference type="GO" id="GO:0005549">
    <property type="term" value="F:odorant binding"/>
    <property type="evidence" value="ECO:0007669"/>
    <property type="project" value="InterPro"/>
</dbReference>
<dbReference type="GO" id="GO:0007165">
    <property type="term" value="P:signal transduction"/>
    <property type="evidence" value="ECO:0007669"/>
    <property type="project" value="UniProtKB-KW"/>
</dbReference>
<reference evidence="10" key="1">
    <citation type="submission" date="2019-08" db="EMBL/GenBank/DDBJ databases">
        <title>The genome of the North American firefly Photinus pyralis.</title>
        <authorList>
            <consortium name="Photinus pyralis genome working group"/>
            <person name="Fallon T.R."/>
            <person name="Sander Lower S.E."/>
            <person name="Weng J.-K."/>
        </authorList>
    </citation>
    <scope>NUCLEOTIDE SEQUENCE</scope>
    <source>
        <strain evidence="10">TRF0915ILg1</strain>
        <tissue evidence="10">Whole body</tissue>
    </source>
</reference>
<evidence type="ECO:0000256" key="6">
    <source>
        <dbReference type="ARBA" id="ARBA00022989"/>
    </source>
</evidence>
<evidence type="ECO:0000256" key="5">
    <source>
        <dbReference type="ARBA" id="ARBA00022725"/>
    </source>
</evidence>
<keyword evidence="3" id="KW-0716">Sensory transduction</keyword>
<proteinExistence type="predicted"/>
<accession>A0A8K0G1U4</accession>
<comment type="caution">
    <text evidence="10">The sequence shown here is derived from an EMBL/GenBank/DDBJ whole genome shotgun (WGS) entry which is preliminary data.</text>
</comment>
<keyword evidence="2" id="KW-1003">Cell membrane</keyword>